<organism evidence="1 2">
    <name type="scientific">Varroa destructor</name>
    <name type="common">Honeybee mite</name>
    <dbReference type="NCBI Taxonomy" id="109461"/>
    <lineage>
        <taxon>Eukaryota</taxon>
        <taxon>Metazoa</taxon>
        <taxon>Ecdysozoa</taxon>
        <taxon>Arthropoda</taxon>
        <taxon>Chelicerata</taxon>
        <taxon>Arachnida</taxon>
        <taxon>Acari</taxon>
        <taxon>Parasitiformes</taxon>
        <taxon>Mesostigmata</taxon>
        <taxon>Gamasina</taxon>
        <taxon>Dermanyssoidea</taxon>
        <taxon>Varroidae</taxon>
        <taxon>Varroa</taxon>
    </lineage>
</organism>
<dbReference type="InParanoid" id="A0A7M7JGY2"/>
<dbReference type="EnsemblMetazoa" id="XM_022796249">
    <property type="protein sequence ID" value="XP_022651984"/>
    <property type="gene ID" value="LOC111246517"/>
</dbReference>
<evidence type="ECO:0000313" key="2">
    <source>
        <dbReference type="Proteomes" id="UP000594260"/>
    </source>
</evidence>
<dbReference type="AlphaFoldDB" id="A0A7M7JGY2"/>
<evidence type="ECO:0000313" key="1">
    <source>
        <dbReference type="EnsemblMetazoa" id="XP_022651984"/>
    </source>
</evidence>
<sequence>MQQPMTDWLRRSHHGAITTHPTGALCSPPLLLCNTWPPSWHTCLGGKGVRRPSPDLLAAAAKRVQRYTELFHQFVLSEMGRRKKNRQDASTKKKMELGLRTNFVNSECSLLHDSKSSAPPNVTIDELENSEIDLSIRSSFRSVGTSENVAPFSKVELETLLARIDGLHMSDHDKALLRVLESIIAEVEFGNANFYDMYVYFIHRLCISSAKTSTSALVALMRCLARGDSTKLVDSLIMSICRSLRRALIDPLAKEDLELLISSVLEESSLHLLQELITANEFAIFRRTCTMPPDREKVSLALKAAGCAFTSIEDLLDNVNRIDAENSSCVKQVKLILHSVFTKNREFLETHARPLVETSQRIGYCPPEALSVIVPLLHEAMKNGLATDNSKSCYGMALLFLANVDLQKVKSKELLEAISLLGQIYKLAPSALRDILPCFASVYKNCLLCCASQRDIIVQALLNEALHIAEETNDYERQLDLVGFFEDLQKQGVRVPTEACGVLVAKATGVSLINRVCGILLWLEETNDNIVDDEMIAKVKERTQVWYPIAKDKAQRIRTLEVIRIEQPSLYRYIKTRKRQGPAEGLQEIL</sequence>
<proteinExistence type="predicted"/>
<dbReference type="KEGG" id="vde:111246517"/>
<protein>
    <submittedName>
        <fullName evidence="1">Uncharacterized protein</fullName>
    </submittedName>
</protein>
<accession>A0A7M7JGY2</accession>
<reference evidence="1" key="1">
    <citation type="submission" date="2021-01" db="UniProtKB">
        <authorList>
            <consortium name="EnsemblMetazoa"/>
        </authorList>
    </citation>
    <scope>IDENTIFICATION</scope>
</reference>
<dbReference type="OrthoDB" id="10504921at2759"/>
<keyword evidence="2" id="KW-1185">Reference proteome</keyword>
<dbReference type="GeneID" id="111246517"/>
<dbReference type="RefSeq" id="XP_022651984.1">
    <property type="nucleotide sequence ID" value="XM_022796249.1"/>
</dbReference>
<name>A0A7M7JGY2_VARDE</name>
<dbReference type="Proteomes" id="UP000594260">
    <property type="component" value="Unplaced"/>
</dbReference>